<protein>
    <recommendedName>
        <fullName evidence="8">BEN domain-containing protein</fullName>
    </recommendedName>
</protein>
<organism evidence="9 10">
    <name type="scientific">Strongylocentrotus purpuratus</name>
    <name type="common">Purple sea urchin</name>
    <dbReference type="NCBI Taxonomy" id="7668"/>
    <lineage>
        <taxon>Eukaryota</taxon>
        <taxon>Metazoa</taxon>
        <taxon>Echinodermata</taxon>
        <taxon>Eleutherozoa</taxon>
        <taxon>Echinozoa</taxon>
        <taxon>Echinoidea</taxon>
        <taxon>Euechinoidea</taxon>
        <taxon>Echinacea</taxon>
        <taxon>Camarodonta</taxon>
        <taxon>Echinidea</taxon>
        <taxon>Strongylocentrotidae</taxon>
        <taxon>Strongylocentrotus</taxon>
    </lineage>
</organism>
<dbReference type="EnsemblMetazoa" id="XM_030977492">
    <property type="protein sequence ID" value="XP_030833352"/>
    <property type="gene ID" value="LOC100888800"/>
</dbReference>
<name>A0A7M7NA85_STRPU</name>
<accession>A0A7M7NA85</accession>
<evidence type="ECO:0000256" key="3">
    <source>
        <dbReference type="ARBA" id="ARBA00023015"/>
    </source>
</evidence>
<evidence type="ECO:0000256" key="2">
    <source>
        <dbReference type="ARBA" id="ARBA00022491"/>
    </source>
</evidence>
<dbReference type="GO" id="GO:0045666">
    <property type="term" value="P:positive regulation of neuron differentiation"/>
    <property type="evidence" value="ECO:0007669"/>
    <property type="project" value="InterPro"/>
</dbReference>
<dbReference type="GeneID" id="100888800"/>
<dbReference type="GO" id="GO:0003677">
    <property type="term" value="F:DNA binding"/>
    <property type="evidence" value="ECO:0007669"/>
    <property type="project" value="InterPro"/>
</dbReference>
<dbReference type="AlphaFoldDB" id="A0A7M7NA85"/>
<dbReference type="KEGG" id="spu:100888800"/>
<evidence type="ECO:0000256" key="5">
    <source>
        <dbReference type="ARBA" id="ARBA00023242"/>
    </source>
</evidence>
<dbReference type="Pfam" id="PF10523">
    <property type="entry name" value="BEN"/>
    <property type="match status" value="1"/>
</dbReference>
<reference evidence="10" key="1">
    <citation type="submission" date="2015-02" db="EMBL/GenBank/DDBJ databases">
        <title>Genome sequencing for Strongylocentrotus purpuratus.</title>
        <authorList>
            <person name="Murali S."/>
            <person name="Liu Y."/>
            <person name="Vee V."/>
            <person name="English A."/>
            <person name="Wang M."/>
            <person name="Skinner E."/>
            <person name="Han Y."/>
            <person name="Muzny D.M."/>
            <person name="Worley K.C."/>
            <person name="Gibbs R.A."/>
        </authorList>
    </citation>
    <scope>NUCLEOTIDE SEQUENCE</scope>
</reference>
<reference evidence="9" key="2">
    <citation type="submission" date="2021-01" db="UniProtKB">
        <authorList>
            <consortium name="EnsemblMetazoa"/>
        </authorList>
    </citation>
    <scope>IDENTIFICATION</scope>
</reference>
<comment type="subcellular location">
    <subcellularLocation>
        <location evidence="1">Nucleus</location>
    </subcellularLocation>
</comment>
<keyword evidence="4" id="KW-0804">Transcription</keyword>
<keyword evidence="2" id="KW-0678">Repressor</keyword>
<dbReference type="PROSITE" id="PS51457">
    <property type="entry name" value="BEN"/>
    <property type="match status" value="1"/>
</dbReference>
<evidence type="ECO:0000313" key="10">
    <source>
        <dbReference type="Proteomes" id="UP000007110"/>
    </source>
</evidence>
<dbReference type="GO" id="GO:0003714">
    <property type="term" value="F:transcription corepressor activity"/>
    <property type="evidence" value="ECO:0007669"/>
    <property type="project" value="InterPro"/>
</dbReference>
<dbReference type="InParanoid" id="A0A7M7NA85"/>
<keyword evidence="10" id="KW-1185">Reference proteome</keyword>
<keyword evidence="6" id="KW-0175">Coiled coil</keyword>
<dbReference type="PANTHER" id="PTHR35346:SF1">
    <property type="entry name" value="BEN DOMAIN-CONTAINING PROTEIN 6"/>
    <property type="match status" value="1"/>
</dbReference>
<keyword evidence="5" id="KW-0539">Nucleus</keyword>
<evidence type="ECO:0000313" key="9">
    <source>
        <dbReference type="EnsemblMetazoa" id="XP_030833352"/>
    </source>
</evidence>
<evidence type="ECO:0000256" key="1">
    <source>
        <dbReference type="ARBA" id="ARBA00004123"/>
    </source>
</evidence>
<dbReference type="SMART" id="SM01025">
    <property type="entry name" value="BEN"/>
    <property type="match status" value="1"/>
</dbReference>
<evidence type="ECO:0000259" key="8">
    <source>
        <dbReference type="PROSITE" id="PS51457"/>
    </source>
</evidence>
<evidence type="ECO:0000256" key="7">
    <source>
        <dbReference type="SAM" id="MobiDB-lite"/>
    </source>
</evidence>
<dbReference type="Proteomes" id="UP000007110">
    <property type="component" value="Unassembled WGS sequence"/>
</dbReference>
<feature type="domain" description="BEN" evidence="8">
    <location>
        <begin position="263"/>
        <end position="361"/>
    </location>
</feature>
<proteinExistence type="predicted"/>
<dbReference type="OMA" id="QQVHIPR"/>
<keyword evidence="3" id="KW-0805">Transcription regulation</keyword>
<dbReference type="InterPro" id="IPR037496">
    <property type="entry name" value="BEND6-like"/>
</dbReference>
<feature type="region of interest" description="Disordered" evidence="7">
    <location>
        <begin position="53"/>
        <end position="83"/>
    </location>
</feature>
<dbReference type="Gene3D" id="1.10.10.2590">
    <property type="entry name" value="BEN domain"/>
    <property type="match status" value="1"/>
</dbReference>
<dbReference type="GO" id="GO:0045746">
    <property type="term" value="P:negative regulation of Notch signaling pathway"/>
    <property type="evidence" value="ECO:0007669"/>
    <property type="project" value="InterPro"/>
</dbReference>
<evidence type="ECO:0000256" key="6">
    <source>
        <dbReference type="SAM" id="Coils"/>
    </source>
</evidence>
<dbReference type="InterPro" id="IPR018379">
    <property type="entry name" value="BEN_domain"/>
</dbReference>
<dbReference type="GO" id="GO:0005634">
    <property type="term" value="C:nucleus"/>
    <property type="evidence" value="ECO:0007669"/>
    <property type="project" value="UniProtKB-SubCell"/>
</dbReference>
<evidence type="ECO:0000256" key="4">
    <source>
        <dbReference type="ARBA" id="ARBA00023163"/>
    </source>
</evidence>
<sequence>MQFPDDELTVLREENDALRKENSELRKKVDRLVETIALNDALPNLLATLRGAPASSDASQHLSPSPDHTPPEEDAVPSTSASPQAITISRCQSLANDDLSSGPPTSTHDAVIPVSGMGVVGGQVVTTVSSQSVSLPHIPLSQVSLPQLAAAMDHDMLPHHLQQQVHIPRAPVLPVLASGIQMGLMGQPPMVPPMVPPGAPSQLAMMQQSLSNPVPQSAAQTVLQHVSHMTGGSVAPVRIRDRGKLIVRPGGKQTEDSVEISLSNNVKVDKRLLDRCNHTNFRKLTSDLLMCLFPRKILSRSTLGGTSNTISRTTGLPTNKTRLDPEKVEAILDYVQRVTGVPARAVKDAIRTKLNNEAKRMHRQLIFKRSIHYPSSTTPGGPT</sequence>
<dbReference type="OrthoDB" id="8186171at2759"/>
<dbReference type="PANTHER" id="PTHR35346">
    <property type="entry name" value="BEN DOMAIN-CONTAINING PROTEIN 6"/>
    <property type="match status" value="1"/>
</dbReference>
<feature type="coiled-coil region" evidence="6">
    <location>
        <begin position="8"/>
        <end position="35"/>
    </location>
</feature>
<dbReference type="RefSeq" id="XP_030833352.1">
    <property type="nucleotide sequence ID" value="XM_030977492.1"/>
</dbReference>